<evidence type="ECO:0008006" key="4">
    <source>
        <dbReference type="Google" id="ProtNLM"/>
    </source>
</evidence>
<name>A0ABU5DD49_9BURK</name>
<dbReference type="EMBL" id="JAXCLA010000002">
    <property type="protein sequence ID" value="MDY0744206.1"/>
    <property type="molecule type" value="Genomic_DNA"/>
</dbReference>
<protein>
    <recommendedName>
        <fullName evidence="4">Major facilitator superfamily (MFS) profile domain-containing protein</fullName>
    </recommendedName>
</protein>
<evidence type="ECO:0000256" key="1">
    <source>
        <dbReference type="SAM" id="Phobius"/>
    </source>
</evidence>
<keyword evidence="1" id="KW-1133">Transmembrane helix</keyword>
<keyword evidence="3" id="KW-1185">Reference proteome</keyword>
<accession>A0ABU5DD49</accession>
<dbReference type="Proteomes" id="UP001285263">
    <property type="component" value="Unassembled WGS sequence"/>
</dbReference>
<feature type="transmembrane region" description="Helical" evidence="1">
    <location>
        <begin position="199"/>
        <end position="221"/>
    </location>
</feature>
<dbReference type="RefSeq" id="WP_320422105.1">
    <property type="nucleotide sequence ID" value="NZ_JAXCLA010000002.1"/>
</dbReference>
<feature type="transmembrane region" description="Helical" evidence="1">
    <location>
        <begin position="110"/>
        <end position="133"/>
    </location>
</feature>
<feature type="transmembrane region" description="Helical" evidence="1">
    <location>
        <begin position="84"/>
        <end position="104"/>
    </location>
</feature>
<feature type="transmembrane region" description="Helical" evidence="1">
    <location>
        <begin position="6"/>
        <end position="23"/>
    </location>
</feature>
<evidence type="ECO:0000313" key="3">
    <source>
        <dbReference type="Proteomes" id="UP001285263"/>
    </source>
</evidence>
<comment type="caution">
    <text evidence="2">The sequence shown here is derived from an EMBL/GenBank/DDBJ whole genome shotgun (WGS) entry which is preliminary data.</text>
</comment>
<reference evidence="2 3" key="1">
    <citation type="submission" date="2023-11" db="EMBL/GenBank/DDBJ databases">
        <title>Paucibacter sp. nov., isolated from fresh soil in Korea.</title>
        <authorList>
            <person name="Le N.T.T."/>
        </authorList>
    </citation>
    <scope>NUCLEOTIDE SEQUENCE [LARGE SCALE GENOMIC DNA]</scope>
    <source>
        <strain evidence="2 3">R3-3</strain>
    </source>
</reference>
<feature type="transmembrane region" description="Helical" evidence="1">
    <location>
        <begin position="145"/>
        <end position="163"/>
    </location>
</feature>
<keyword evidence="1" id="KW-0472">Membrane</keyword>
<keyword evidence="1" id="KW-0812">Transmembrane</keyword>
<evidence type="ECO:0000313" key="2">
    <source>
        <dbReference type="EMBL" id="MDY0744206.1"/>
    </source>
</evidence>
<sequence length="259" mass="25752">MDGLFKALLTAATVLLVMVAARYGGRRVAGLVAALPTITAPTLAWLAHDEGMSFAISAAIGSVAACAMLAVFALGYARAARYGGCLLALICGVGGALAMALPARAASTDLGWALVLALGSSALTFAAMPRMGAEVVPPRGRPRSMLLVAASAGGLTALATLIGPAMGGFAAGLLSSLPLITGSVAMAEHAQGGHRASAHFLRGYVGGLFGKAAFGAVFVLLAPRTGALPALSLACVCACLLSTVRPRLSGLVAPARVTR</sequence>
<feature type="transmembrane region" description="Helical" evidence="1">
    <location>
        <begin position="54"/>
        <end position="77"/>
    </location>
</feature>
<organism evidence="2 3">
    <name type="scientific">Roseateles agri</name>
    <dbReference type="NCBI Taxonomy" id="3098619"/>
    <lineage>
        <taxon>Bacteria</taxon>
        <taxon>Pseudomonadati</taxon>
        <taxon>Pseudomonadota</taxon>
        <taxon>Betaproteobacteria</taxon>
        <taxon>Burkholderiales</taxon>
        <taxon>Sphaerotilaceae</taxon>
        <taxon>Roseateles</taxon>
    </lineage>
</organism>
<gene>
    <name evidence="2" type="ORF">SNE35_06800</name>
</gene>
<feature type="transmembrane region" description="Helical" evidence="1">
    <location>
        <begin position="28"/>
        <end position="48"/>
    </location>
</feature>
<proteinExistence type="predicted"/>